<dbReference type="OrthoDB" id="1721427at2"/>
<proteinExistence type="predicted"/>
<dbReference type="EMBL" id="FWWT01000027">
    <property type="protein sequence ID" value="SMB96697.1"/>
    <property type="molecule type" value="Genomic_DNA"/>
</dbReference>
<keyword evidence="1" id="KW-0812">Transmembrane</keyword>
<keyword evidence="1" id="KW-0472">Membrane</keyword>
<evidence type="ECO:0000313" key="3">
    <source>
        <dbReference type="Proteomes" id="UP000192731"/>
    </source>
</evidence>
<organism evidence="2 3">
    <name type="scientific">Desulfonispora thiosulfatigenes DSM 11270</name>
    <dbReference type="NCBI Taxonomy" id="656914"/>
    <lineage>
        <taxon>Bacteria</taxon>
        <taxon>Bacillati</taxon>
        <taxon>Bacillota</taxon>
        <taxon>Clostridia</taxon>
        <taxon>Eubacteriales</taxon>
        <taxon>Peptococcaceae</taxon>
        <taxon>Desulfonispora</taxon>
    </lineage>
</organism>
<reference evidence="2 3" key="1">
    <citation type="submission" date="2017-04" db="EMBL/GenBank/DDBJ databases">
        <authorList>
            <person name="Afonso C.L."/>
            <person name="Miller P.J."/>
            <person name="Scott M.A."/>
            <person name="Spackman E."/>
            <person name="Goraichik I."/>
            <person name="Dimitrov K.M."/>
            <person name="Suarez D.L."/>
            <person name="Swayne D.E."/>
        </authorList>
    </citation>
    <scope>NUCLEOTIDE SEQUENCE [LARGE SCALE GENOMIC DNA]</scope>
    <source>
        <strain evidence="2 3">DSM 11270</strain>
    </source>
</reference>
<gene>
    <name evidence="2" type="ORF">SAMN00017405_2395</name>
</gene>
<dbReference type="AlphaFoldDB" id="A0A1W1VTK9"/>
<sequence>MLSLNTIFNKRIKWWVVSCLVISLFIGGGLGLYLYEPLSPTEIVTQSMNNTLNANSYSYNAITKSIIDNEENLLTQVKGEKNGDDVHLLGKVFLVNGELEVFRVGDNFYRKDSFSENWLVLENQDIKETEKLMQEINPLGILDFEGDIEVNYLGKENINKSKAKMYKIKANWKNIYLRTSWQDLEYTIWIDSKHKEIIKARISAVNKEHDNNKLILDVVFKNINKEITIKAPID</sequence>
<evidence type="ECO:0000313" key="2">
    <source>
        <dbReference type="EMBL" id="SMB96697.1"/>
    </source>
</evidence>
<dbReference type="STRING" id="656914.SAMN00017405_2395"/>
<dbReference type="Proteomes" id="UP000192731">
    <property type="component" value="Unassembled WGS sequence"/>
</dbReference>
<evidence type="ECO:0000256" key="1">
    <source>
        <dbReference type="SAM" id="Phobius"/>
    </source>
</evidence>
<dbReference type="RefSeq" id="WP_084054463.1">
    <property type="nucleotide sequence ID" value="NZ_FWWT01000027.1"/>
</dbReference>
<feature type="transmembrane region" description="Helical" evidence="1">
    <location>
        <begin position="12"/>
        <end position="35"/>
    </location>
</feature>
<accession>A0A1W1VTK9</accession>
<protein>
    <submittedName>
        <fullName evidence="2">Uncharacterized protein</fullName>
    </submittedName>
</protein>
<dbReference type="Gene3D" id="2.50.20.20">
    <property type="match status" value="1"/>
</dbReference>
<name>A0A1W1VTK9_DESTI</name>
<keyword evidence="1" id="KW-1133">Transmembrane helix</keyword>
<keyword evidence="3" id="KW-1185">Reference proteome</keyword>